<dbReference type="FunFam" id="3.40.20.10:FF:000014">
    <property type="entry name" value="Protein transport protein SEC23"/>
    <property type="match status" value="1"/>
</dbReference>
<dbReference type="GO" id="GO:0016192">
    <property type="term" value="P:vesicle-mediated transport"/>
    <property type="evidence" value="ECO:0007669"/>
    <property type="project" value="UniProtKB-KW"/>
</dbReference>
<protein>
    <recommendedName>
        <fullName evidence="10">Protein transport protein SEC23</fullName>
    </recommendedName>
</protein>
<keyword evidence="6 10" id="KW-0931">ER-Golgi transport</keyword>
<dbReference type="Gene3D" id="2.30.30.380">
    <property type="entry name" value="Zn-finger domain of Sec23/24"/>
    <property type="match status" value="1"/>
</dbReference>
<evidence type="ECO:0000256" key="11">
    <source>
        <dbReference type="SAM" id="MobiDB-lite"/>
    </source>
</evidence>
<dbReference type="AlphaFoldDB" id="A0ABD3M3A0"/>
<evidence type="ECO:0000259" key="13">
    <source>
        <dbReference type="Pfam" id="PF04810"/>
    </source>
</evidence>
<dbReference type="PANTHER" id="PTHR11141">
    <property type="entry name" value="PROTEIN TRANSPORT PROTEIN SEC23"/>
    <property type="match status" value="1"/>
</dbReference>
<keyword evidence="3 10" id="KW-0479">Metal-binding</keyword>
<dbReference type="GO" id="GO:0015031">
    <property type="term" value="P:protein transport"/>
    <property type="evidence" value="ECO:0007669"/>
    <property type="project" value="UniProtKB-KW"/>
</dbReference>
<feature type="compositionally biased region" description="Low complexity" evidence="11">
    <location>
        <begin position="236"/>
        <end position="247"/>
    </location>
</feature>
<evidence type="ECO:0000256" key="10">
    <source>
        <dbReference type="RuleBase" id="RU365030"/>
    </source>
</evidence>
<feature type="domain" description="Gelsolin-like" evidence="12">
    <location>
        <begin position="727"/>
        <end position="813"/>
    </location>
</feature>
<feature type="region of interest" description="Disordered" evidence="11">
    <location>
        <begin position="220"/>
        <end position="251"/>
    </location>
</feature>
<dbReference type="Gene3D" id="3.40.20.10">
    <property type="entry name" value="Severin"/>
    <property type="match status" value="1"/>
</dbReference>
<accession>A0ABD3M3A0</accession>
<dbReference type="PANTHER" id="PTHR11141:SF0">
    <property type="entry name" value="PROTEIN TRANSPORT PROTEIN SEC23"/>
    <property type="match status" value="1"/>
</dbReference>
<proteinExistence type="inferred from homology"/>
<organism evidence="17 18">
    <name type="scientific">Discostella pseudostelligera</name>
    <dbReference type="NCBI Taxonomy" id="259834"/>
    <lineage>
        <taxon>Eukaryota</taxon>
        <taxon>Sar</taxon>
        <taxon>Stramenopiles</taxon>
        <taxon>Ochrophyta</taxon>
        <taxon>Bacillariophyta</taxon>
        <taxon>Coscinodiscophyceae</taxon>
        <taxon>Thalassiosirophycidae</taxon>
        <taxon>Stephanodiscales</taxon>
        <taxon>Stephanodiscaceae</taxon>
        <taxon>Discostella</taxon>
    </lineage>
</organism>
<keyword evidence="8 10" id="KW-0472">Membrane</keyword>
<dbReference type="Proteomes" id="UP001530293">
    <property type="component" value="Unassembled WGS sequence"/>
</dbReference>
<evidence type="ECO:0000256" key="7">
    <source>
        <dbReference type="ARBA" id="ARBA00022927"/>
    </source>
</evidence>
<dbReference type="InterPro" id="IPR036465">
    <property type="entry name" value="vWFA_dom_sf"/>
</dbReference>
<dbReference type="InterPro" id="IPR036180">
    <property type="entry name" value="Gelsolin-like_dom_sf"/>
</dbReference>
<comment type="subcellular location">
    <subcellularLocation>
        <location evidence="10">Cytoplasmic vesicle</location>
        <location evidence="10">COPII-coated vesicle membrane</location>
        <topology evidence="10">Peripheral membrane protein</topology>
        <orientation evidence="10">Cytoplasmic side</orientation>
    </subcellularLocation>
    <subcellularLocation>
        <location evidence="10">Endoplasmic reticulum membrane</location>
        <topology evidence="10">Peripheral membrane protein</topology>
        <orientation evidence="10">Cytoplasmic side</orientation>
    </subcellularLocation>
</comment>
<dbReference type="CDD" id="cd11287">
    <property type="entry name" value="Sec23_C"/>
    <property type="match status" value="1"/>
</dbReference>
<evidence type="ECO:0000256" key="5">
    <source>
        <dbReference type="ARBA" id="ARBA00022833"/>
    </source>
</evidence>
<dbReference type="GO" id="GO:0005789">
    <property type="term" value="C:endoplasmic reticulum membrane"/>
    <property type="evidence" value="ECO:0007669"/>
    <property type="project" value="UniProtKB-SubCell"/>
</dbReference>
<dbReference type="FunFam" id="2.30.30.380:FF:000001">
    <property type="entry name" value="Protein transport protein SEC23"/>
    <property type="match status" value="1"/>
</dbReference>
<evidence type="ECO:0000259" key="15">
    <source>
        <dbReference type="Pfam" id="PF04815"/>
    </source>
</evidence>
<evidence type="ECO:0000256" key="2">
    <source>
        <dbReference type="ARBA" id="ARBA00022448"/>
    </source>
</evidence>
<dbReference type="Pfam" id="PF04811">
    <property type="entry name" value="Sec23_trunk"/>
    <property type="match status" value="2"/>
</dbReference>
<keyword evidence="18" id="KW-1185">Reference proteome</keyword>
<dbReference type="SUPFAM" id="SSF81811">
    <property type="entry name" value="Helical domain of Sec23/24"/>
    <property type="match status" value="1"/>
</dbReference>
<dbReference type="Gene3D" id="3.40.50.410">
    <property type="entry name" value="von Willebrand factor, type A domain"/>
    <property type="match status" value="1"/>
</dbReference>
<dbReference type="InterPro" id="IPR029006">
    <property type="entry name" value="ADF-H/Gelsolin-like_dom_sf"/>
</dbReference>
<dbReference type="InterPro" id="IPR037364">
    <property type="entry name" value="Sec23"/>
</dbReference>
<evidence type="ECO:0000259" key="16">
    <source>
        <dbReference type="Pfam" id="PF08033"/>
    </source>
</evidence>
<keyword evidence="4 10" id="KW-0256">Endoplasmic reticulum</keyword>
<evidence type="ECO:0000256" key="8">
    <source>
        <dbReference type="ARBA" id="ARBA00023136"/>
    </source>
</evidence>
<feature type="domain" description="Sec23/Sec24 trunk" evidence="14">
    <location>
        <begin position="134"/>
        <end position="367"/>
    </location>
</feature>
<evidence type="ECO:0000313" key="18">
    <source>
        <dbReference type="Proteomes" id="UP001530293"/>
    </source>
</evidence>
<name>A0ABD3M3A0_9STRA</name>
<dbReference type="SUPFAM" id="SSF82919">
    <property type="entry name" value="Zn-finger domain of Sec23/24"/>
    <property type="match status" value="1"/>
</dbReference>
<dbReference type="InterPro" id="IPR006895">
    <property type="entry name" value="Znf_Sec23_Sec24"/>
</dbReference>
<evidence type="ECO:0000256" key="3">
    <source>
        <dbReference type="ARBA" id="ARBA00022723"/>
    </source>
</evidence>
<dbReference type="GO" id="GO:0046872">
    <property type="term" value="F:metal ion binding"/>
    <property type="evidence" value="ECO:0007669"/>
    <property type="project" value="UniProtKB-KW"/>
</dbReference>
<dbReference type="FunFam" id="1.20.120.730:FF:000005">
    <property type="entry name" value="Protein transport protein SEC23"/>
    <property type="match status" value="1"/>
</dbReference>
<dbReference type="InterPro" id="IPR037550">
    <property type="entry name" value="Sec23_C"/>
</dbReference>
<comment type="caution">
    <text evidence="17">The sequence shown here is derived from an EMBL/GenBank/DDBJ whole genome shotgun (WGS) entry which is preliminary data.</text>
</comment>
<keyword evidence="10" id="KW-0963">Cytoplasm</keyword>
<sequence>MQGEHWDVTTSEEQSGTRLSFHCWPSNRLEATRCVAPIGALYTPLKKLPAYCSPPSALQYDPVRCSTATCHAVLNPYCQVDYRTKLWTCPFCLNRNHFPPHYAENISEVNLPAELIPQFGTVEYELPSIPPAGPPAFVFCIDTCAHVEELAELADSIQQILNILPEDSLVGLITFGTNVQVHELGFEGMPKAYVIRGNKEYGPQKVGQLLGCSGGGAPGVGAGGGAGMPPPPPGQQPQMHQQQQQSPFESPSTQVLRRFLLPVSECALTLESVLDDLRKDPWPIPSDKRVARCTGCALSVATSLLDLALPRRGARIMMFVGGPCTSGPGAIVSRLKTEDMRSHADLGRNAEPLHQPACEFYAGLSKRHHIKEGGKSAGGKGSTTQAVAANADATSCHVVDIFACSLDQVGILEMGELVEATGGYMVLGDSFGQSVFKESLRRVFRTYDEDAMGADGDPNAAAAAAGGDAGLMQMAFGATLEVLTSREFKVSGAIGPVTSLGKKSPNVSDLEVGKGGTNAWSLGGIDPGTTIAVYFDITNPGTSPLPEGKRRYIQFLTKYQHSNGRTRLRVTTLCGPWYNPPPESDKSNAPPPSGGGYMSNGMEQPSPVKMSFDQEAAAVLLARVAVERTEKEDVADVLRWIDRSLIRLCAKFADYTPDDPNSFRLSPEFGLFPQFLFHLRRSQFLQLFNSSPDEAAYYRYILNKENTTNSLVMIQPTLLSYSFNGPPQPALLDSQSVQPDTILLLDTFFHVVVFHGETCAAWREQRYHEQEEHVAFRNLLEAPQADAQMIMDNRFPVPRYIVCDQHKSEARFLMAKLNPSVTHNSEGMGGAQVFTDDVSLRVFMEHLMKLAVQS</sequence>
<comment type="similarity">
    <text evidence="1 10">Belongs to the SEC23/SEC24 family. SEC23 subfamily.</text>
</comment>
<keyword evidence="9 10" id="KW-0968">Cytoplasmic vesicle</keyword>
<evidence type="ECO:0000256" key="9">
    <source>
        <dbReference type="ARBA" id="ARBA00023329"/>
    </source>
</evidence>
<feature type="domain" description="Sec23/Sec24 trunk" evidence="14">
    <location>
        <begin position="393"/>
        <end position="444"/>
    </location>
</feature>
<gene>
    <name evidence="17" type="ORF">ACHAWU_004841</name>
</gene>
<dbReference type="SUPFAM" id="SSF53300">
    <property type="entry name" value="vWA-like"/>
    <property type="match status" value="1"/>
</dbReference>
<feature type="domain" description="Zinc finger Sec23/Sec24-type" evidence="13">
    <location>
        <begin position="62"/>
        <end position="102"/>
    </location>
</feature>
<evidence type="ECO:0000313" key="17">
    <source>
        <dbReference type="EMBL" id="KAL3758203.1"/>
    </source>
</evidence>
<dbReference type="InterPro" id="IPR036174">
    <property type="entry name" value="Znf_Sec23_Sec24_sf"/>
</dbReference>
<reference evidence="17 18" key="1">
    <citation type="submission" date="2024-10" db="EMBL/GenBank/DDBJ databases">
        <title>Updated reference genomes for cyclostephanoid diatoms.</title>
        <authorList>
            <person name="Roberts W.R."/>
            <person name="Alverson A.J."/>
        </authorList>
    </citation>
    <scope>NUCLEOTIDE SEQUENCE [LARGE SCALE GENOMIC DNA]</scope>
    <source>
        <strain evidence="17 18">AJA232-27</strain>
    </source>
</reference>
<dbReference type="InterPro" id="IPR007123">
    <property type="entry name" value="Gelsolin-like_dom"/>
</dbReference>
<keyword evidence="7 10" id="KW-0653">Protein transport</keyword>
<dbReference type="InterPro" id="IPR006900">
    <property type="entry name" value="Sec23/24_helical_dom"/>
</dbReference>
<feature type="domain" description="Sec23/Sec24 beta-sandwich" evidence="16">
    <location>
        <begin position="475"/>
        <end position="577"/>
    </location>
</feature>
<dbReference type="EMBL" id="JALLBG020000237">
    <property type="protein sequence ID" value="KAL3758203.1"/>
    <property type="molecule type" value="Genomic_DNA"/>
</dbReference>
<dbReference type="Gene3D" id="2.60.40.1670">
    <property type="entry name" value="beta-sandwich domain of Sec23/24"/>
    <property type="match status" value="1"/>
</dbReference>
<dbReference type="InterPro" id="IPR036175">
    <property type="entry name" value="Sec23/24_helical_dom_sf"/>
</dbReference>
<comment type="function">
    <text evidence="10">Component of the coat protein complex II (COPII) which promotes the formation of transport vesicles from the endoplasmic reticulum (ER). The coat has two main functions, the physical deformation of the endoplasmic reticulum membrane into vesicles and the selection of cargo molecules.</text>
</comment>
<dbReference type="GO" id="GO:0012507">
    <property type="term" value="C:ER to Golgi transport vesicle membrane"/>
    <property type="evidence" value="ECO:0007669"/>
    <property type="project" value="UniProtKB-SubCell"/>
</dbReference>
<keyword evidence="2 10" id="KW-0813">Transport</keyword>
<dbReference type="Pfam" id="PF00626">
    <property type="entry name" value="Gelsolin"/>
    <property type="match status" value="1"/>
</dbReference>
<dbReference type="Pfam" id="PF04810">
    <property type="entry name" value="zf-Sec23_Sec24"/>
    <property type="match status" value="1"/>
</dbReference>
<evidence type="ECO:0000256" key="6">
    <source>
        <dbReference type="ARBA" id="ARBA00022892"/>
    </source>
</evidence>
<dbReference type="Pfam" id="PF04815">
    <property type="entry name" value="Sec23_helical"/>
    <property type="match status" value="1"/>
</dbReference>
<dbReference type="InterPro" id="IPR006896">
    <property type="entry name" value="Sec23/24_trunk_dom"/>
</dbReference>
<dbReference type="InterPro" id="IPR012990">
    <property type="entry name" value="Beta-sandwich_Sec23_24"/>
</dbReference>
<dbReference type="SUPFAM" id="SSF81995">
    <property type="entry name" value="beta-sandwich domain of Sec23/24"/>
    <property type="match status" value="1"/>
</dbReference>
<feature type="domain" description="Sec23/Sec24 helical" evidence="15">
    <location>
        <begin position="613"/>
        <end position="711"/>
    </location>
</feature>
<dbReference type="Pfam" id="PF08033">
    <property type="entry name" value="Sec23_BS"/>
    <property type="match status" value="1"/>
</dbReference>
<evidence type="ECO:0000259" key="14">
    <source>
        <dbReference type="Pfam" id="PF04811"/>
    </source>
</evidence>
<dbReference type="Gene3D" id="1.20.120.730">
    <property type="entry name" value="Sec23/Sec24 helical domain"/>
    <property type="match status" value="1"/>
</dbReference>
<feature type="region of interest" description="Disordered" evidence="11">
    <location>
        <begin position="578"/>
        <end position="606"/>
    </location>
</feature>
<dbReference type="SUPFAM" id="SSF82754">
    <property type="entry name" value="C-terminal, gelsolin-like domain of Sec23/24"/>
    <property type="match status" value="1"/>
</dbReference>
<keyword evidence="5 10" id="KW-0862">Zinc</keyword>
<evidence type="ECO:0000256" key="4">
    <source>
        <dbReference type="ARBA" id="ARBA00022824"/>
    </source>
</evidence>
<evidence type="ECO:0000259" key="12">
    <source>
        <dbReference type="Pfam" id="PF00626"/>
    </source>
</evidence>
<evidence type="ECO:0000256" key="1">
    <source>
        <dbReference type="ARBA" id="ARBA00009210"/>
    </source>
</evidence>